<reference evidence="3 4" key="1">
    <citation type="submission" date="2017-08" db="EMBL/GenBank/DDBJ databases">
        <authorList>
            <person name="de Groot N.N."/>
        </authorList>
    </citation>
    <scope>NUCLEOTIDE SEQUENCE [LARGE SCALE GENOMIC DNA]</scope>
    <source>
        <strain evidence="3 4">JC228</strain>
    </source>
</reference>
<dbReference type="Pfam" id="PF03551">
    <property type="entry name" value="PadR"/>
    <property type="match status" value="1"/>
</dbReference>
<proteinExistence type="predicted"/>
<evidence type="ECO:0000313" key="4">
    <source>
        <dbReference type="Proteomes" id="UP000219546"/>
    </source>
</evidence>
<dbReference type="CDD" id="cd00090">
    <property type="entry name" value="HTH_ARSR"/>
    <property type="match status" value="1"/>
</dbReference>
<accession>A0A285D709</accession>
<dbReference type="GO" id="GO:0003677">
    <property type="term" value="F:DNA binding"/>
    <property type="evidence" value="ECO:0007669"/>
    <property type="project" value="UniProtKB-KW"/>
</dbReference>
<dbReference type="InterPro" id="IPR005149">
    <property type="entry name" value="Tscrpt_reg_PadR_N"/>
</dbReference>
<dbReference type="PANTHER" id="PTHR33169">
    <property type="entry name" value="PADR-FAMILY TRANSCRIPTIONAL REGULATOR"/>
    <property type="match status" value="1"/>
</dbReference>
<evidence type="ECO:0000259" key="2">
    <source>
        <dbReference type="Pfam" id="PF03551"/>
    </source>
</evidence>
<name>A0A285D709_9BACI</name>
<dbReference type="InterPro" id="IPR036388">
    <property type="entry name" value="WH-like_DNA-bd_sf"/>
</dbReference>
<gene>
    <name evidence="3" type="ORF">SAMN05877753_11278</name>
</gene>
<dbReference type="InterPro" id="IPR011991">
    <property type="entry name" value="ArsR-like_HTH"/>
</dbReference>
<dbReference type="AlphaFoldDB" id="A0A285D709"/>
<protein>
    <submittedName>
        <fullName evidence="3">DNA-binding PadR family transcriptional regulator</fullName>
    </submittedName>
</protein>
<dbReference type="InterPro" id="IPR036390">
    <property type="entry name" value="WH_DNA-bd_sf"/>
</dbReference>
<dbReference type="Proteomes" id="UP000219546">
    <property type="component" value="Unassembled WGS sequence"/>
</dbReference>
<evidence type="ECO:0000256" key="1">
    <source>
        <dbReference type="ARBA" id="ARBA00023125"/>
    </source>
</evidence>
<keyword evidence="1 3" id="KW-0238">DNA-binding</keyword>
<dbReference type="OrthoDB" id="9808017at2"/>
<dbReference type="RefSeq" id="WP_097160501.1">
    <property type="nucleotide sequence ID" value="NZ_JBEPMQ010000015.1"/>
</dbReference>
<dbReference type="InterPro" id="IPR052509">
    <property type="entry name" value="Metal_resp_DNA-bind_regulator"/>
</dbReference>
<dbReference type="SUPFAM" id="SSF46785">
    <property type="entry name" value="Winged helix' DNA-binding domain"/>
    <property type="match status" value="1"/>
</dbReference>
<sequence>MAENKMSSDLLRGHTDTIILNLLMTGDKYGYEISKLVLVNSNHDYELKEATMYSSLKRLEKDGNIVSYWGDETHGGRRKYYRITEKGKNTYFENKKNWEYAKHILDQLLGKGDTDEK</sequence>
<dbReference type="PANTHER" id="PTHR33169:SF14">
    <property type="entry name" value="TRANSCRIPTIONAL REGULATOR RV3488"/>
    <property type="match status" value="1"/>
</dbReference>
<keyword evidence="4" id="KW-1185">Reference proteome</keyword>
<feature type="domain" description="Transcription regulator PadR N-terminal" evidence="2">
    <location>
        <begin position="19"/>
        <end position="90"/>
    </location>
</feature>
<organism evidence="3 4">
    <name type="scientific">Bacillus oleivorans</name>
    <dbReference type="NCBI Taxonomy" id="1448271"/>
    <lineage>
        <taxon>Bacteria</taxon>
        <taxon>Bacillati</taxon>
        <taxon>Bacillota</taxon>
        <taxon>Bacilli</taxon>
        <taxon>Bacillales</taxon>
        <taxon>Bacillaceae</taxon>
        <taxon>Bacillus</taxon>
    </lineage>
</organism>
<evidence type="ECO:0000313" key="3">
    <source>
        <dbReference type="EMBL" id="SNX75435.1"/>
    </source>
</evidence>
<dbReference type="Gene3D" id="1.10.10.10">
    <property type="entry name" value="Winged helix-like DNA-binding domain superfamily/Winged helix DNA-binding domain"/>
    <property type="match status" value="1"/>
</dbReference>
<dbReference type="EMBL" id="OAOP01000012">
    <property type="protein sequence ID" value="SNX75435.1"/>
    <property type="molecule type" value="Genomic_DNA"/>
</dbReference>